<dbReference type="Proteomes" id="UP000699975">
    <property type="component" value="Unassembled WGS sequence"/>
</dbReference>
<dbReference type="PROSITE" id="PS51257">
    <property type="entry name" value="PROKAR_LIPOPROTEIN"/>
    <property type="match status" value="1"/>
</dbReference>
<accession>A0ABS6SJH5</accession>
<dbReference type="EMBL" id="JAGSPB010000001">
    <property type="protein sequence ID" value="MBV7264623.1"/>
    <property type="molecule type" value="Genomic_DNA"/>
</dbReference>
<dbReference type="RefSeq" id="WP_218315178.1">
    <property type="nucleotide sequence ID" value="NZ_JAGSPB010000001.1"/>
</dbReference>
<dbReference type="PROSITE" id="PS51318">
    <property type="entry name" value="TAT"/>
    <property type="match status" value="1"/>
</dbReference>
<dbReference type="PANTHER" id="PTHR43546:SF9">
    <property type="entry name" value="L-ASCORBATE-6-PHOSPHATE LACTONASE ULAG-RELATED"/>
    <property type="match status" value="1"/>
</dbReference>
<sequence>MIDLSRRHFVGTCSLGTVALLSGCGGAAAPARSARTTVTYEFIRNATARLSYAGMTLLLDPMLSSKGALQSFAGIAPNPTVDLPKPAEEIIAGIDGVIVSHMHSDHFDPAATAMLPKDIPMVTPDNSYTPNRGPDDPRLAFKDDLENRGFTNVSTMSDAGPTQFGAVTLHQVWGLHGRGQLGVVLGNVNGIVLEAEGSPTIYWAGDSILDEDEVGAILERFRPDIVIAHTGGPIVEALSPEIMLMDAAQAVRTMEMAKAFNADVKLVAVHMESLDHCFSTREDLREAIANLDADTRGRFYIPADGETLQL</sequence>
<comment type="caution">
    <text evidence="3">The sequence shown here is derived from an EMBL/GenBank/DDBJ whole genome shotgun (WGS) entry which is preliminary data.</text>
</comment>
<evidence type="ECO:0000313" key="3">
    <source>
        <dbReference type="EMBL" id="MBV7264623.1"/>
    </source>
</evidence>
<evidence type="ECO:0000256" key="1">
    <source>
        <dbReference type="ARBA" id="ARBA00022801"/>
    </source>
</evidence>
<reference evidence="3 4" key="1">
    <citation type="submission" date="2021-04" db="EMBL/GenBank/DDBJ databases">
        <authorList>
            <person name="Pira H."/>
            <person name="Risdian C."/>
            <person name="Wink J."/>
        </authorList>
    </citation>
    <scope>NUCLEOTIDE SEQUENCE [LARGE SCALE GENOMIC DNA]</scope>
    <source>
        <strain evidence="3 4">WH131</strain>
    </source>
</reference>
<gene>
    <name evidence="3" type="ORF">KCG45_00355</name>
</gene>
<protein>
    <submittedName>
        <fullName evidence="3">MBL fold metallo-hydrolase</fullName>
    </submittedName>
</protein>
<evidence type="ECO:0000259" key="2">
    <source>
        <dbReference type="Pfam" id="PF12706"/>
    </source>
</evidence>
<proteinExistence type="predicted"/>
<keyword evidence="4" id="KW-1185">Reference proteome</keyword>
<organism evidence="3 4">
    <name type="scientific">Erythrobacter ani</name>
    <dbReference type="NCBI Taxonomy" id="2827235"/>
    <lineage>
        <taxon>Bacteria</taxon>
        <taxon>Pseudomonadati</taxon>
        <taxon>Pseudomonadota</taxon>
        <taxon>Alphaproteobacteria</taxon>
        <taxon>Sphingomonadales</taxon>
        <taxon>Erythrobacteraceae</taxon>
        <taxon>Erythrobacter/Porphyrobacter group</taxon>
        <taxon>Erythrobacter</taxon>
    </lineage>
</organism>
<dbReference type="InterPro" id="IPR001279">
    <property type="entry name" value="Metallo-B-lactamas"/>
</dbReference>
<dbReference type="PANTHER" id="PTHR43546">
    <property type="entry name" value="UPF0173 METAL-DEPENDENT HYDROLASE MJ1163-RELATED"/>
    <property type="match status" value="1"/>
</dbReference>
<keyword evidence="1" id="KW-0378">Hydrolase</keyword>
<evidence type="ECO:0000313" key="4">
    <source>
        <dbReference type="Proteomes" id="UP000699975"/>
    </source>
</evidence>
<dbReference type="Pfam" id="PF12706">
    <property type="entry name" value="Lactamase_B_2"/>
    <property type="match status" value="1"/>
</dbReference>
<dbReference type="InterPro" id="IPR050114">
    <property type="entry name" value="UPF0173_UPF0282_UlaG_hydrolase"/>
</dbReference>
<dbReference type="InterPro" id="IPR006311">
    <property type="entry name" value="TAT_signal"/>
</dbReference>
<feature type="domain" description="Metallo-beta-lactamase" evidence="2">
    <location>
        <begin position="57"/>
        <end position="270"/>
    </location>
</feature>
<name>A0ABS6SJH5_9SPHN</name>